<reference evidence="2 3" key="2">
    <citation type="journal article" date="2012" name="Proc. Natl. Acad. Sci. U.S.A.">
        <title>Antigenic diversity is generated by distinct evolutionary mechanisms in African trypanosome species.</title>
        <authorList>
            <person name="Jackson A.P."/>
            <person name="Berry A."/>
            <person name="Aslett M."/>
            <person name="Allison H.C."/>
            <person name="Burton P."/>
            <person name="Vavrova-Anderson J."/>
            <person name="Brown R."/>
            <person name="Browne H."/>
            <person name="Corton N."/>
            <person name="Hauser H."/>
            <person name="Gamble J."/>
            <person name="Gilderthorp R."/>
            <person name="Marcello L."/>
            <person name="McQuillan J."/>
            <person name="Otto T.D."/>
            <person name="Quail M.A."/>
            <person name="Sanders M.J."/>
            <person name="van Tonder A."/>
            <person name="Ginger M.L."/>
            <person name="Field M.C."/>
            <person name="Barry J.D."/>
            <person name="Hertz-Fowler C."/>
            <person name="Berriman M."/>
        </authorList>
    </citation>
    <scope>NUCLEOTIDE SEQUENCE [LARGE SCALE GENOMIC DNA]</scope>
    <source>
        <strain evidence="2 3">IL3000</strain>
    </source>
</reference>
<name>F9WFG3_TRYCI</name>
<reference evidence="3" key="1">
    <citation type="submission" date="2011-07" db="EMBL/GenBank/DDBJ databases">
        <title>Divergent evolution of antigenic variation in African trypanosomes.</title>
        <authorList>
            <person name="Jackson A.P."/>
            <person name="Berry A."/>
            <person name="Allison H.C."/>
            <person name="Burton P."/>
            <person name="Anderson J."/>
            <person name="Aslett M."/>
            <person name="Brown R."/>
            <person name="Corton N."/>
            <person name="Harris D."/>
            <person name="Hauser H."/>
            <person name="Gamble J."/>
            <person name="Gilderthorp R."/>
            <person name="McQuillan J."/>
            <person name="Quail M.A."/>
            <person name="Sanders M."/>
            <person name="Van Tonder A."/>
            <person name="Ginger M.L."/>
            <person name="Donelson J.E."/>
            <person name="Field M.C."/>
            <person name="Barry J.D."/>
            <person name="Berriman M."/>
            <person name="Hertz-Fowler C."/>
        </authorList>
    </citation>
    <scope>NUCLEOTIDE SEQUENCE [LARGE SCALE GENOMIC DNA]</scope>
    <source>
        <strain evidence="3">IL3000</strain>
    </source>
</reference>
<accession>F9WFG3</accession>
<dbReference type="OMA" id="GNYEEMQ"/>
<keyword evidence="3" id="KW-1185">Reference proteome</keyword>
<evidence type="ECO:0000313" key="2">
    <source>
        <dbReference type="EMBL" id="CCD16031.1"/>
    </source>
</evidence>
<organism evidence="2 3">
    <name type="scientific">Trypanosoma congolense (strain IL3000)</name>
    <dbReference type="NCBI Taxonomy" id="1068625"/>
    <lineage>
        <taxon>Eukaryota</taxon>
        <taxon>Discoba</taxon>
        <taxon>Euglenozoa</taxon>
        <taxon>Kinetoplastea</taxon>
        <taxon>Metakinetoplastina</taxon>
        <taxon>Trypanosomatida</taxon>
        <taxon>Trypanosomatidae</taxon>
        <taxon>Trypanosoma</taxon>
        <taxon>Nannomonas</taxon>
    </lineage>
</organism>
<feature type="region of interest" description="Disordered" evidence="1">
    <location>
        <begin position="59"/>
        <end position="85"/>
    </location>
</feature>
<dbReference type="InterPro" id="IPR036249">
    <property type="entry name" value="Thioredoxin-like_sf"/>
</dbReference>
<dbReference type="Gene3D" id="3.40.30.10">
    <property type="entry name" value="Glutaredoxin"/>
    <property type="match status" value="1"/>
</dbReference>
<dbReference type="VEuPathDB" id="TriTrypDB:TcIL3000_0_10010"/>
<evidence type="ECO:0000256" key="1">
    <source>
        <dbReference type="SAM" id="MobiDB-lite"/>
    </source>
</evidence>
<dbReference type="Pfam" id="PF04908">
    <property type="entry name" value="SH3BGR"/>
    <property type="match status" value="1"/>
</dbReference>
<gene>
    <name evidence="2" type="ORF">TCIL3000_0_10010</name>
</gene>
<feature type="compositionally biased region" description="Basic and acidic residues" evidence="1">
    <location>
        <begin position="69"/>
        <end position="80"/>
    </location>
</feature>
<evidence type="ECO:0000313" key="3">
    <source>
        <dbReference type="Proteomes" id="UP000000702"/>
    </source>
</evidence>
<dbReference type="Proteomes" id="UP000000702">
    <property type="component" value="Unassembled WGS sequence"/>
</dbReference>
<protein>
    <submittedName>
        <fullName evidence="2">WGS project CAEQ00000000 data, annotated contig 383</fullName>
    </submittedName>
</protein>
<dbReference type="AlphaFoldDB" id="F9WFG3"/>
<sequence length="256" mass="28214">MPSDVAELQHTDEEYVRQRLSLEFPSVDDEVLTEMAFLVGRRRHTMDEAVHMLHLVEKSRSGDAASAKGSDEAKVSDRHVSGPPVLVSPNLVPSSAKLRGAAAIDVLGDEMSEALRVRSTCRNGGAGAGASSAGAEQRLPVGVENPRTVKLFHTTMTGDRRIRAHCRQADTLLYLKRIRYEPVNVADSPLMQQRLRELYRTSTGRKTPPPLPALFVGSNYVGNYEEMQDMEDDGILMDTLKRLGYQHEATSNGVSQ</sequence>
<dbReference type="EMBL" id="CAEQ01002141">
    <property type="protein sequence ID" value="CCD16031.1"/>
    <property type="molecule type" value="Genomic_DNA"/>
</dbReference>
<proteinExistence type="predicted"/>
<comment type="caution">
    <text evidence="2">The sequence shown here is derived from an EMBL/GenBank/DDBJ whole genome shotgun (WGS) entry which is preliminary data.</text>
</comment>
<dbReference type="InterPro" id="IPR006993">
    <property type="entry name" value="Glut_rich_SH3-bd"/>
</dbReference>
<dbReference type="SUPFAM" id="SSF52833">
    <property type="entry name" value="Thioredoxin-like"/>
    <property type="match status" value="1"/>
</dbReference>
<dbReference type="PROSITE" id="PS51354">
    <property type="entry name" value="GLUTAREDOXIN_2"/>
    <property type="match status" value="1"/>
</dbReference>